<dbReference type="InterPro" id="IPR050639">
    <property type="entry name" value="SSR_resolvase"/>
</dbReference>
<name>A0A927GR18_9BACL</name>
<dbReference type="PANTHER" id="PTHR30461:SF23">
    <property type="entry name" value="DNA RECOMBINASE-RELATED"/>
    <property type="match status" value="1"/>
</dbReference>
<feature type="domain" description="Resolvase/invertase-type recombinase catalytic" evidence="1">
    <location>
        <begin position="8"/>
        <end position="156"/>
    </location>
</feature>
<protein>
    <submittedName>
        <fullName evidence="3">Recombinase family protein</fullName>
    </submittedName>
</protein>
<dbReference type="Gene3D" id="3.40.50.1390">
    <property type="entry name" value="Resolvase, N-terminal catalytic domain"/>
    <property type="match status" value="1"/>
</dbReference>
<dbReference type="Pfam" id="PF14287">
    <property type="entry name" value="DUF4368"/>
    <property type="match status" value="1"/>
</dbReference>
<evidence type="ECO:0000313" key="4">
    <source>
        <dbReference type="Proteomes" id="UP000621560"/>
    </source>
</evidence>
<evidence type="ECO:0000259" key="1">
    <source>
        <dbReference type="PROSITE" id="PS51736"/>
    </source>
</evidence>
<dbReference type="Pfam" id="PF07508">
    <property type="entry name" value="Recombinase"/>
    <property type="match status" value="1"/>
</dbReference>
<dbReference type="Pfam" id="PF00239">
    <property type="entry name" value="Resolvase"/>
    <property type="match status" value="1"/>
</dbReference>
<dbReference type="InterPro" id="IPR036162">
    <property type="entry name" value="Resolvase-like_N_sf"/>
</dbReference>
<keyword evidence="4" id="KW-1185">Reference proteome</keyword>
<gene>
    <name evidence="3" type="ORF">IDH44_07185</name>
</gene>
<comment type="caution">
    <text evidence="3">The sequence shown here is derived from an EMBL/GenBank/DDBJ whole genome shotgun (WGS) entry which is preliminary data.</text>
</comment>
<dbReference type="RefSeq" id="WP_190916121.1">
    <property type="nucleotide sequence ID" value="NZ_JACXIZ010000013.1"/>
</dbReference>
<proteinExistence type="predicted"/>
<dbReference type="PROSITE" id="PS51737">
    <property type="entry name" value="RECOMBINASE_DNA_BIND"/>
    <property type="match status" value="1"/>
</dbReference>
<dbReference type="SMART" id="SM00857">
    <property type="entry name" value="Resolvase"/>
    <property type="match status" value="1"/>
</dbReference>
<dbReference type="InterPro" id="IPR011109">
    <property type="entry name" value="DNA_bind_recombinase_dom"/>
</dbReference>
<dbReference type="Gene3D" id="3.90.1750.20">
    <property type="entry name" value="Putative Large Serine Recombinase, Chain B, Domain 2"/>
    <property type="match status" value="1"/>
</dbReference>
<dbReference type="InterPro" id="IPR006119">
    <property type="entry name" value="Resolv_N"/>
</dbReference>
<dbReference type="SUPFAM" id="SSF53041">
    <property type="entry name" value="Resolvase-like"/>
    <property type="match status" value="1"/>
</dbReference>
<dbReference type="InterPro" id="IPR038109">
    <property type="entry name" value="DNA_bind_recomb_sf"/>
</dbReference>
<dbReference type="InterPro" id="IPR025378">
    <property type="entry name" value="DUF4368"/>
</dbReference>
<dbReference type="GO" id="GO:0003677">
    <property type="term" value="F:DNA binding"/>
    <property type="evidence" value="ECO:0007669"/>
    <property type="project" value="InterPro"/>
</dbReference>
<evidence type="ECO:0000313" key="3">
    <source>
        <dbReference type="EMBL" id="MBD2844968.1"/>
    </source>
</evidence>
<feature type="domain" description="Recombinase" evidence="2">
    <location>
        <begin position="164"/>
        <end position="308"/>
    </location>
</feature>
<dbReference type="AlphaFoldDB" id="A0A927GR18"/>
<dbReference type="GO" id="GO:0000150">
    <property type="term" value="F:DNA strand exchange activity"/>
    <property type="evidence" value="ECO:0007669"/>
    <property type="project" value="InterPro"/>
</dbReference>
<dbReference type="Proteomes" id="UP000621560">
    <property type="component" value="Unassembled WGS sequence"/>
</dbReference>
<dbReference type="PROSITE" id="PS51736">
    <property type="entry name" value="RECOMBINASES_3"/>
    <property type="match status" value="1"/>
</dbReference>
<dbReference type="CDD" id="cd03770">
    <property type="entry name" value="SR_TndX_transposase"/>
    <property type="match status" value="1"/>
</dbReference>
<dbReference type="InterPro" id="IPR025827">
    <property type="entry name" value="Zn_ribbon_recom_dom"/>
</dbReference>
<dbReference type="PANTHER" id="PTHR30461">
    <property type="entry name" value="DNA-INVERTASE FROM LAMBDOID PROPHAGE"/>
    <property type="match status" value="1"/>
</dbReference>
<evidence type="ECO:0000259" key="2">
    <source>
        <dbReference type="PROSITE" id="PS51737"/>
    </source>
</evidence>
<dbReference type="EMBL" id="JACXIZ010000013">
    <property type="protein sequence ID" value="MBD2844968.1"/>
    <property type="molecule type" value="Genomic_DNA"/>
</dbReference>
<reference evidence="3" key="1">
    <citation type="submission" date="2020-09" db="EMBL/GenBank/DDBJ databases">
        <title>A novel bacterium of genus Paenibacillus, isolated from South China Sea.</title>
        <authorList>
            <person name="Huang H."/>
            <person name="Mo K."/>
            <person name="Hu Y."/>
        </authorList>
    </citation>
    <scope>NUCLEOTIDE SEQUENCE</scope>
    <source>
        <strain evidence="3">IB182496</strain>
    </source>
</reference>
<organism evidence="3 4">
    <name type="scientific">Paenibacillus sabuli</name>
    <dbReference type="NCBI Taxonomy" id="2772509"/>
    <lineage>
        <taxon>Bacteria</taxon>
        <taxon>Bacillati</taxon>
        <taxon>Bacillota</taxon>
        <taxon>Bacilli</taxon>
        <taxon>Bacillales</taxon>
        <taxon>Paenibacillaceae</taxon>
        <taxon>Paenibacillus</taxon>
    </lineage>
</organism>
<dbReference type="Pfam" id="PF13408">
    <property type="entry name" value="Zn_ribbon_recom"/>
    <property type="match status" value="1"/>
</dbReference>
<sequence length="557" mass="64123">MKKQQQTRTAIYCRLSRDDEQSGESMSIENQRILLRRYAKEQGFEVVEVYTDDGWSGTNFDRPDFQRMKRDIENGGINIVLVKDLSRLGRNQIETSLCIQVFFPEHQVRFIAVSENIDTAKGEDDFMELRNLFNEWFVRDTSRKVKSGYRQRALNGDYTGAFAPYGYRKDEQNKHKLVPDEHTATVVQRIFRLAVEGHSPFKIGRLLRADCVLTPRAYLAEQHQRYLKVVNTRHPYDWGATTVKAILQNKAHLGHMVSHKATKLSFKKKRVVAVPEEEWIEVQNTHEPLIDEETFALAQKVIRVRKRPTKEGEHQIFAGLLKCSTCGQGLSFARGGSSKNSGGKGGRGSFACNQSRTRGKAYCSFHYISYVDIYEIILADIRRHAQTAREKERAFAEKLATVSQNQQKKQWSAAVKERLRLNSRESELQTIQRKLYEDNALGRITDEQYAALSRDFTAEQAQLKERLKLLDDQLNQAESKQENTTRFLELVREYTDMKELTKPILNELIDKVVVYDAEKVGGKRVVNGHIVSAGNKCAFADWNGFPLFFSRCNLLSF</sequence>
<accession>A0A927GR18</accession>